<dbReference type="PANTHER" id="PTHR43019">
    <property type="entry name" value="SERINE ENDOPROTEASE DEGS"/>
    <property type="match status" value="1"/>
</dbReference>
<keyword evidence="3" id="KW-1185">Reference proteome</keyword>
<dbReference type="PANTHER" id="PTHR43019:SF23">
    <property type="entry name" value="PROTEASE DO-LIKE 5, CHLOROPLASTIC"/>
    <property type="match status" value="1"/>
</dbReference>
<dbReference type="OrthoDB" id="212300at2"/>
<accession>W7R0J4</accession>
<evidence type="ECO:0000313" key="2">
    <source>
        <dbReference type="EMBL" id="EWH11125.1"/>
    </source>
</evidence>
<feature type="chain" id="PRO_5004901476" evidence="1">
    <location>
        <begin position="23"/>
        <end position="250"/>
    </location>
</feature>
<dbReference type="RefSeq" id="WP_035013503.1">
    <property type="nucleotide sequence ID" value="NZ_ARZY01000006.1"/>
</dbReference>
<dbReference type="Proteomes" id="UP000019276">
    <property type="component" value="Unassembled WGS sequence"/>
</dbReference>
<dbReference type="Gene3D" id="2.40.10.10">
    <property type="entry name" value="Trypsin-like serine proteases"/>
    <property type="match status" value="2"/>
</dbReference>
<feature type="signal peptide" evidence="1">
    <location>
        <begin position="1"/>
        <end position="22"/>
    </location>
</feature>
<dbReference type="InterPro" id="IPR009003">
    <property type="entry name" value="Peptidase_S1_PA"/>
</dbReference>
<dbReference type="eggNOG" id="COG0265">
    <property type="taxonomic scope" value="Bacteria"/>
</dbReference>
<dbReference type="SUPFAM" id="SSF50494">
    <property type="entry name" value="Trypsin-like serine proteases"/>
    <property type="match status" value="1"/>
</dbReference>
<dbReference type="STRING" id="1328313.DS2_04690"/>
<protein>
    <submittedName>
        <fullName evidence="2">Peptidase S1 and S6, chymotrypsin/Hap</fullName>
    </submittedName>
</protein>
<proteinExistence type="predicted"/>
<dbReference type="EMBL" id="ARZY01000006">
    <property type="protein sequence ID" value="EWH11125.1"/>
    <property type="molecule type" value="Genomic_DNA"/>
</dbReference>
<gene>
    <name evidence="2" type="ORF">DS2_04690</name>
</gene>
<keyword evidence="1" id="KW-0732">Signal</keyword>
<dbReference type="PATRIC" id="fig|1328313.3.peg.970"/>
<dbReference type="AlphaFoldDB" id="W7R0J4"/>
<sequence length="250" mass="26834">MVKQCTCYALFILGFLSFNALSQPLVQTIKSIKPSIVAIGVYSPTSSPRAQVRGTGFAIGDGRLVATNHHVIPEIISGDKSSIVVFIGTGKTPKLDFAKLVKTDKEHDLAILQLTTHKLPPLNFVEGDNLVEEGHEIAFTGYPIGSVLGLYPVTHRGIISAVTPVAVPAATSTQLNIARLKRLKAPWMTYQLDATAYPGNSGSPLYLQSTGEVIGVINKVLVKQSKENVLSAPSAITYAIPVKYLRALLE</sequence>
<reference evidence="2 3" key="1">
    <citation type="journal article" date="2014" name="Genome Announc.">
        <title>Draft Genome Sequence of the Agar-Degrading Bacterium Catenovulum sp. Strain DS-2, Isolated from Intestines of Haliotis diversicolor.</title>
        <authorList>
            <person name="Shan D."/>
            <person name="Li X."/>
            <person name="Gu Z."/>
            <person name="Wei G."/>
            <person name="Gao Z."/>
            <person name="Shao Z."/>
        </authorList>
    </citation>
    <scope>NUCLEOTIDE SEQUENCE [LARGE SCALE GENOMIC DNA]</scope>
    <source>
        <strain evidence="2 3">DS-2</strain>
    </source>
</reference>
<evidence type="ECO:0000256" key="1">
    <source>
        <dbReference type="SAM" id="SignalP"/>
    </source>
</evidence>
<dbReference type="InterPro" id="IPR043504">
    <property type="entry name" value="Peptidase_S1_PA_chymotrypsin"/>
</dbReference>
<organism evidence="2 3">
    <name type="scientific">Catenovulum agarivorans DS-2</name>
    <dbReference type="NCBI Taxonomy" id="1328313"/>
    <lineage>
        <taxon>Bacteria</taxon>
        <taxon>Pseudomonadati</taxon>
        <taxon>Pseudomonadota</taxon>
        <taxon>Gammaproteobacteria</taxon>
        <taxon>Alteromonadales</taxon>
        <taxon>Alteromonadaceae</taxon>
        <taxon>Catenovulum</taxon>
    </lineage>
</organism>
<dbReference type="Pfam" id="PF13365">
    <property type="entry name" value="Trypsin_2"/>
    <property type="match status" value="1"/>
</dbReference>
<comment type="caution">
    <text evidence="2">The sequence shown here is derived from an EMBL/GenBank/DDBJ whole genome shotgun (WGS) entry which is preliminary data.</text>
</comment>
<name>W7R0J4_9ALTE</name>
<evidence type="ECO:0000313" key="3">
    <source>
        <dbReference type="Proteomes" id="UP000019276"/>
    </source>
</evidence>